<dbReference type="Proteomes" id="UP000887159">
    <property type="component" value="Unassembled WGS sequence"/>
</dbReference>
<evidence type="ECO:0000313" key="2">
    <source>
        <dbReference type="Proteomes" id="UP000887159"/>
    </source>
</evidence>
<keyword evidence="2" id="KW-1185">Reference proteome</keyword>
<reference evidence="1" key="1">
    <citation type="submission" date="2020-08" db="EMBL/GenBank/DDBJ databases">
        <title>Multicomponent nature underlies the extraordinary mechanical properties of spider dragline silk.</title>
        <authorList>
            <person name="Kono N."/>
            <person name="Nakamura H."/>
            <person name="Mori M."/>
            <person name="Yoshida Y."/>
            <person name="Ohtoshi R."/>
            <person name="Malay A.D."/>
            <person name="Moran D.A.P."/>
            <person name="Tomita M."/>
            <person name="Numata K."/>
            <person name="Arakawa K."/>
        </authorList>
    </citation>
    <scope>NUCLEOTIDE SEQUENCE</scope>
</reference>
<name>A0A8X6V7I9_TRICX</name>
<comment type="caution">
    <text evidence="1">The sequence shown here is derived from an EMBL/GenBank/DDBJ whole genome shotgun (WGS) entry which is preliminary data.</text>
</comment>
<organism evidence="1 2">
    <name type="scientific">Trichonephila clavipes</name>
    <name type="common">Golden silk orbweaver</name>
    <name type="synonym">Nephila clavipes</name>
    <dbReference type="NCBI Taxonomy" id="2585209"/>
    <lineage>
        <taxon>Eukaryota</taxon>
        <taxon>Metazoa</taxon>
        <taxon>Ecdysozoa</taxon>
        <taxon>Arthropoda</taxon>
        <taxon>Chelicerata</taxon>
        <taxon>Arachnida</taxon>
        <taxon>Araneae</taxon>
        <taxon>Araneomorphae</taxon>
        <taxon>Entelegynae</taxon>
        <taxon>Araneoidea</taxon>
        <taxon>Nephilidae</taxon>
        <taxon>Trichonephila</taxon>
    </lineage>
</organism>
<dbReference type="AlphaFoldDB" id="A0A8X6V7I9"/>
<accession>A0A8X6V7I9</accession>
<sequence>MGASAVEKVFCVLEFSKAESVITVPQHFRSRFGKELPYSSIKWHGNLKLCVVCAKVKVVDDRPYLKKSPIESNCHGTDFFLDMLVDVPVAG</sequence>
<dbReference type="EMBL" id="BMAU01021277">
    <property type="protein sequence ID" value="GFY07777.1"/>
    <property type="molecule type" value="Genomic_DNA"/>
</dbReference>
<evidence type="ECO:0000313" key="1">
    <source>
        <dbReference type="EMBL" id="GFY07777.1"/>
    </source>
</evidence>
<gene>
    <name evidence="1" type="ORF">TNCV_4133741</name>
</gene>
<proteinExistence type="predicted"/>
<protein>
    <submittedName>
        <fullName evidence="1">Uncharacterized protein</fullName>
    </submittedName>
</protein>